<dbReference type="Proteomes" id="UP000460435">
    <property type="component" value="Unassembled WGS sequence"/>
</dbReference>
<evidence type="ECO:0000313" key="5">
    <source>
        <dbReference type="EMBL" id="NDL58123.1"/>
    </source>
</evidence>
<dbReference type="CDD" id="cd07377">
    <property type="entry name" value="WHTH_GntR"/>
    <property type="match status" value="1"/>
</dbReference>
<dbReference type="EMBL" id="WLZY01000004">
    <property type="protein sequence ID" value="NDL58123.1"/>
    <property type="molecule type" value="Genomic_DNA"/>
</dbReference>
<gene>
    <name evidence="5" type="ORF">F7O44_13675</name>
</gene>
<dbReference type="PRINTS" id="PR00035">
    <property type="entry name" value="HTHGNTR"/>
</dbReference>
<dbReference type="PANTHER" id="PTHR43537:SF5">
    <property type="entry name" value="UXU OPERON TRANSCRIPTIONAL REGULATOR"/>
    <property type="match status" value="1"/>
</dbReference>
<dbReference type="InterPro" id="IPR008920">
    <property type="entry name" value="TF_FadR/GntR_C"/>
</dbReference>
<keyword evidence="3" id="KW-0804">Transcription</keyword>
<keyword evidence="2" id="KW-0238">DNA-binding</keyword>
<evidence type="ECO:0000256" key="3">
    <source>
        <dbReference type="ARBA" id="ARBA00023163"/>
    </source>
</evidence>
<dbReference type="AlphaFoldDB" id="A0A7K3M481"/>
<comment type="caution">
    <text evidence="5">The sequence shown here is derived from an EMBL/GenBank/DDBJ whole genome shotgun (WGS) entry which is preliminary data.</text>
</comment>
<dbReference type="SUPFAM" id="SSF48008">
    <property type="entry name" value="GntR ligand-binding domain-like"/>
    <property type="match status" value="1"/>
</dbReference>
<dbReference type="RefSeq" id="WP_162450805.1">
    <property type="nucleotide sequence ID" value="NZ_WLZY01000004.1"/>
</dbReference>
<dbReference type="Pfam" id="PF07729">
    <property type="entry name" value="FCD"/>
    <property type="match status" value="1"/>
</dbReference>
<dbReference type="SMART" id="SM00895">
    <property type="entry name" value="FCD"/>
    <property type="match status" value="1"/>
</dbReference>
<accession>A0A7K3M481</accession>
<dbReference type="SUPFAM" id="SSF46785">
    <property type="entry name" value="Winged helix' DNA-binding domain"/>
    <property type="match status" value="1"/>
</dbReference>
<dbReference type="InterPro" id="IPR000524">
    <property type="entry name" value="Tscrpt_reg_HTH_GntR"/>
</dbReference>
<dbReference type="InterPro" id="IPR036388">
    <property type="entry name" value="WH-like_DNA-bd_sf"/>
</dbReference>
<dbReference type="InterPro" id="IPR011711">
    <property type="entry name" value="GntR_C"/>
</dbReference>
<dbReference type="GO" id="GO:0003700">
    <property type="term" value="F:DNA-binding transcription factor activity"/>
    <property type="evidence" value="ECO:0007669"/>
    <property type="project" value="InterPro"/>
</dbReference>
<keyword evidence="1" id="KW-0805">Transcription regulation</keyword>
<dbReference type="Gene3D" id="1.10.10.10">
    <property type="entry name" value="Winged helix-like DNA-binding domain superfamily/Winged helix DNA-binding domain"/>
    <property type="match status" value="1"/>
</dbReference>
<proteinExistence type="predicted"/>
<dbReference type="PROSITE" id="PS50949">
    <property type="entry name" value="HTH_GNTR"/>
    <property type="match status" value="1"/>
</dbReference>
<evidence type="ECO:0000256" key="1">
    <source>
        <dbReference type="ARBA" id="ARBA00023015"/>
    </source>
</evidence>
<dbReference type="GO" id="GO:0003677">
    <property type="term" value="F:DNA binding"/>
    <property type="evidence" value="ECO:0007669"/>
    <property type="project" value="UniProtKB-KW"/>
</dbReference>
<dbReference type="Gene3D" id="1.20.120.530">
    <property type="entry name" value="GntR ligand-binding domain-like"/>
    <property type="match status" value="1"/>
</dbReference>
<name>A0A7K3M481_9ACTN</name>
<dbReference type="SMART" id="SM00345">
    <property type="entry name" value="HTH_GNTR"/>
    <property type="match status" value="1"/>
</dbReference>
<feature type="domain" description="HTH gntR-type" evidence="4">
    <location>
        <begin position="1"/>
        <end position="73"/>
    </location>
</feature>
<dbReference type="PANTHER" id="PTHR43537">
    <property type="entry name" value="TRANSCRIPTIONAL REGULATOR, GNTR FAMILY"/>
    <property type="match status" value="1"/>
</dbReference>
<keyword evidence="6" id="KW-1185">Reference proteome</keyword>
<dbReference type="InterPro" id="IPR036390">
    <property type="entry name" value="WH_DNA-bd_sf"/>
</dbReference>
<protein>
    <submittedName>
        <fullName evidence="5">FCD domain-containing protein</fullName>
    </submittedName>
</protein>
<reference evidence="5 6" key="1">
    <citation type="submission" date="2019-11" db="EMBL/GenBank/DDBJ databases">
        <authorList>
            <person name="Li X.-J."/>
            <person name="Feng X.-M."/>
        </authorList>
    </citation>
    <scope>NUCLEOTIDE SEQUENCE [LARGE SCALE GENOMIC DNA]</scope>
    <source>
        <strain evidence="5 6">XMNu-373</strain>
    </source>
</reference>
<evidence type="ECO:0000256" key="2">
    <source>
        <dbReference type="ARBA" id="ARBA00023125"/>
    </source>
</evidence>
<dbReference type="Pfam" id="PF00392">
    <property type="entry name" value="GntR"/>
    <property type="match status" value="1"/>
</dbReference>
<evidence type="ECO:0000259" key="4">
    <source>
        <dbReference type="PROSITE" id="PS50949"/>
    </source>
</evidence>
<evidence type="ECO:0000313" key="6">
    <source>
        <dbReference type="Proteomes" id="UP000460435"/>
    </source>
</evidence>
<sequence length="229" mass="24739">MKAYELVLEWVEAEIAGHRLRLGDRLPSERAMADQLGVSRTSVREAIRVLEAMGVIRTAVGSGPEAGAVIVAEPRSPLTSALRLHLATSHLPIGDIVQTRILLESWAVRQAGEGADSDALGVAERLLDAMDDPGLGPEQFHLLDAEFHVVLTALAGNALVTTVMAALREAIHGYVIEAVPRLDNWAETAFRLRREHRDVLAAVRAGDAEGAATLVTDHIDGFYRAARLH</sequence>
<organism evidence="5 6">
    <name type="scientific">Phytoactinopolyspora mesophila</name>
    <dbReference type="NCBI Taxonomy" id="2650750"/>
    <lineage>
        <taxon>Bacteria</taxon>
        <taxon>Bacillati</taxon>
        <taxon>Actinomycetota</taxon>
        <taxon>Actinomycetes</taxon>
        <taxon>Jiangellales</taxon>
        <taxon>Jiangellaceae</taxon>
        <taxon>Phytoactinopolyspora</taxon>
    </lineage>
</organism>